<dbReference type="KEGG" id="smo:SELMODRAFT_404919"/>
<dbReference type="AlphaFoldDB" id="D8QXT1"/>
<keyword evidence="2" id="KW-1185">Reference proteome</keyword>
<dbReference type="EMBL" id="GL377568">
    <property type="protein sequence ID" value="EFJ35475.1"/>
    <property type="molecule type" value="Genomic_DNA"/>
</dbReference>
<accession>D8QXT1</accession>
<organism evidence="2">
    <name type="scientific">Selaginella moellendorffii</name>
    <name type="common">Spikemoss</name>
    <dbReference type="NCBI Taxonomy" id="88036"/>
    <lineage>
        <taxon>Eukaryota</taxon>
        <taxon>Viridiplantae</taxon>
        <taxon>Streptophyta</taxon>
        <taxon>Embryophyta</taxon>
        <taxon>Tracheophyta</taxon>
        <taxon>Lycopodiopsida</taxon>
        <taxon>Selaginellales</taxon>
        <taxon>Selaginellaceae</taxon>
        <taxon>Selaginella</taxon>
    </lineage>
</organism>
<dbReference type="Gramene" id="EFJ35475">
    <property type="protein sequence ID" value="EFJ35475"/>
    <property type="gene ID" value="SELMODRAFT_404919"/>
</dbReference>
<reference evidence="1 2" key="1">
    <citation type="journal article" date="2011" name="Science">
        <title>The Selaginella genome identifies genetic changes associated with the evolution of vascular plants.</title>
        <authorList>
            <person name="Banks J.A."/>
            <person name="Nishiyama T."/>
            <person name="Hasebe M."/>
            <person name="Bowman J.L."/>
            <person name="Gribskov M."/>
            <person name="dePamphilis C."/>
            <person name="Albert V.A."/>
            <person name="Aono N."/>
            <person name="Aoyama T."/>
            <person name="Ambrose B.A."/>
            <person name="Ashton N.W."/>
            <person name="Axtell M.J."/>
            <person name="Barker E."/>
            <person name="Barker M.S."/>
            <person name="Bennetzen J.L."/>
            <person name="Bonawitz N.D."/>
            <person name="Chapple C."/>
            <person name="Cheng C."/>
            <person name="Correa L.G."/>
            <person name="Dacre M."/>
            <person name="DeBarry J."/>
            <person name="Dreyer I."/>
            <person name="Elias M."/>
            <person name="Engstrom E.M."/>
            <person name="Estelle M."/>
            <person name="Feng L."/>
            <person name="Finet C."/>
            <person name="Floyd S.K."/>
            <person name="Frommer W.B."/>
            <person name="Fujita T."/>
            <person name="Gramzow L."/>
            <person name="Gutensohn M."/>
            <person name="Harholt J."/>
            <person name="Hattori M."/>
            <person name="Heyl A."/>
            <person name="Hirai T."/>
            <person name="Hiwatashi Y."/>
            <person name="Ishikawa M."/>
            <person name="Iwata M."/>
            <person name="Karol K.G."/>
            <person name="Koehler B."/>
            <person name="Kolukisaoglu U."/>
            <person name="Kubo M."/>
            <person name="Kurata T."/>
            <person name="Lalonde S."/>
            <person name="Li K."/>
            <person name="Li Y."/>
            <person name="Litt A."/>
            <person name="Lyons E."/>
            <person name="Manning G."/>
            <person name="Maruyama T."/>
            <person name="Michael T.P."/>
            <person name="Mikami K."/>
            <person name="Miyazaki S."/>
            <person name="Morinaga S."/>
            <person name="Murata T."/>
            <person name="Mueller-Roeber B."/>
            <person name="Nelson D.R."/>
            <person name="Obara M."/>
            <person name="Oguri Y."/>
            <person name="Olmstead R.G."/>
            <person name="Onodera N."/>
            <person name="Petersen B.L."/>
            <person name="Pils B."/>
            <person name="Prigge M."/>
            <person name="Rensing S.A."/>
            <person name="Riano-Pachon D.M."/>
            <person name="Roberts A.W."/>
            <person name="Sato Y."/>
            <person name="Scheller H.V."/>
            <person name="Schulz B."/>
            <person name="Schulz C."/>
            <person name="Shakirov E.V."/>
            <person name="Shibagaki N."/>
            <person name="Shinohara N."/>
            <person name="Shippen D.E."/>
            <person name="Soerensen I."/>
            <person name="Sotooka R."/>
            <person name="Sugimoto N."/>
            <person name="Sugita M."/>
            <person name="Sumikawa N."/>
            <person name="Tanurdzic M."/>
            <person name="Theissen G."/>
            <person name="Ulvskov P."/>
            <person name="Wakazuki S."/>
            <person name="Weng J.K."/>
            <person name="Willats W.W."/>
            <person name="Wipf D."/>
            <person name="Wolf P.G."/>
            <person name="Yang L."/>
            <person name="Zimmer A.D."/>
            <person name="Zhu Q."/>
            <person name="Mitros T."/>
            <person name="Hellsten U."/>
            <person name="Loque D."/>
            <person name="Otillar R."/>
            <person name="Salamov A."/>
            <person name="Schmutz J."/>
            <person name="Shapiro H."/>
            <person name="Lindquist E."/>
            <person name="Lucas S."/>
            <person name="Rokhsar D."/>
            <person name="Grigoriev I.V."/>
        </authorList>
    </citation>
    <scope>NUCLEOTIDE SEQUENCE [LARGE SCALE GENOMIC DNA]</scope>
</reference>
<proteinExistence type="predicted"/>
<evidence type="ECO:0000313" key="1">
    <source>
        <dbReference type="EMBL" id="EFJ35475.1"/>
    </source>
</evidence>
<protein>
    <submittedName>
        <fullName evidence="1">Uncharacterized protein</fullName>
    </submittedName>
</protein>
<sequence length="362" mass="40382">MRKSGFGGKRKSSFLPSLTNSVFAAPPAPATDSDVQAILDQIWNQIHRAGGRNVTSSVFPALERLEHYMRLRLALYFVGVPMGRIGSEGSAADLDALVSRLMVLYPGNQSIPMRVTRCCFKDVRLSKFFILDKLKEVVGSMPGPSQLVSSDCGIEEVFDRLIKTHKRGPIILDECQGVQDTLVNRFELPTARTRSLLDVSVPALLGFRTRIQEECSHFGGLYEEADLKDYASRILKDSSASGTATAYFVEYANEVSTRLYRPMAVNTLRSSPLLDRTVYKRYYLTVGKPAGLSRIGQGYEMIGGDDCKRYVTRESQGQVLGTNIAYSTSYQQHDDPYSCKLRQLLKFFLMGVKLYQSGEGLF</sequence>
<gene>
    <name evidence="1" type="ORF">SELMODRAFT_404919</name>
</gene>
<dbReference type="Proteomes" id="UP000001514">
    <property type="component" value="Unassembled WGS sequence"/>
</dbReference>
<name>D8QXT1_SELML</name>
<dbReference type="HOGENOM" id="CLU_765916_0_0_1"/>
<evidence type="ECO:0000313" key="2">
    <source>
        <dbReference type="Proteomes" id="UP000001514"/>
    </source>
</evidence>
<dbReference type="InParanoid" id="D8QXT1"/>